<accession>A0AA40AXU9</accession>
<comment type="caution">
    <text evidence="2">The sequence shown here is derived from an EMBL/GenBank/DDBJ whole genome shotgun (WGS) entry which is preliminary data.</text>
</comment>
<evidence type="ECO:0000313" key="3">
    <source>
        <dbReference type="Proteomes" id="UP001172159"/>
    </source>
</evidence>
<sequence>MPPPVSQFSSWPSSQSEVIPCLTKPGQAGSLKEANLESNILHPRQRAGERRQTPFSTPRPPAAPVPRSTAAPIQSWQRRSHLLFASGPLPPGHPRFRIPCNLHRLTLRCTTHAQRAAVRPVH</sequence>
<dbReference type="Proteomes" id="UP001172159">
    <property type="component" value="Unassembled WGS sequence"/>
</dbReference>
<dbReference type="EMBL" id="JAUKTV010000011">
    <property type="protein sequence ID" value="KAK0723989.1"/>
    <property type="molecule type" value="Genomic_DNA"/>
</dbReference>
<name>A0AA40AXU9_9PEZI</name>
<keyword evidence="3" id="KW-1185">Reference proteome</keyword>
<reference evidence="2" key="1">
    <citation type="submission" date="2023-06" db="EMBL/GenBank/DDBJ databases">
        <title>Genome-scale phylogeny and comparative genomics of the fungal order Sordariales.</title>
        <authorList>
            <consortium name="Lawrence Berkeley National Laboratory"/>
            <person name="Hensen N."/>
            <person name="Bonometti L."/>
            <person name="Westerberg I."/>
            <person name="Brannstrom I.O."/>
            <person name="Guillou S."/>
            <person name="Cros-Aarteil S."/>
            <person name="Calhoun S."/>
            <person name="Haridas S."/>
            <person name="Kuo A."/>
            <person name="Mondo S."/>
            <person name="Pangilinan J."/>
            <person name="Riley R."/>
            <person name="Labutti K."/>
            <person name="Andreopoulos B."/>
            <person name="Lipzen A."/>
            <person name="Chen C."/>
            <person name="Yanf M."/>
            <person name="Daum C."/>
            <person name="Ng V."/>
            <person name="Clum A."/>
            <person name="Steindorff A."/>
            <person name="Ohm R."/>
            <person name="Martin F."/>
            <person name="Silar P."/>
            <person name="Natvig D."/>
            <person name="Lalanne C."/>
            <person name="Gautier V."/>
            <person name="Ament-Velasquez S.L."/>
            <person name="Kruys A."/>
            <person name="Hutchinson M.I."/>
            <person name="Powell A.J."/>
            <person name="Barry K."/>
            <person name="Miller A.N."/>
            <person name="Grigoriev I.V."/>
            <person name="Debuchy R."/>
            <person name="Gladieux P."/>
            <person name="Thoren M.H."/>
            <person name="Johannesson H."/>
        </authorList>
    </citation>
    <scope>NUCLEOTIDE SEQUENCE</scope>
    <source>
        <strain evidence="2">CBS 540.89</strain>
    </source>
</reference>
<gene>
    <name evidence="2" type="ORF">B0T21DRAFT_47742</name>
</gene>
<proteinExistence type="predicted"/>
<organism evidence="2 3">
    <name type="scientific">Apiosordaria backusii</name>
    <dbReference type="NCBI Taxonomy" id="314023"/>
    <lineage>
        <taxon>Eukaryota</taxon>
        <taxon>Fungi</taxon>
        <taxon>Dikarya</taxon>
        <taxon>Ascomycota</taxon>
        <taxon>Pezizomycotina</taxon>
        <taxon>Sordariomycetes</taxon>
        <taxon>Sordariomycetidae</taxon>
        <taxon>Sordariales</taxon>
        <taxon>Lasiosphaeriaceae</taxon>
        <taxon>Apiosordaria</taxon>
    </lineage>
</organism>
<feature type="region of interest" description="Disordered" evidence="1">
    <location>
        <begin position="1"/>
        <end position="72"/>
    </location>
</feature>
<evidence type="ECO:0000313" key="2">
    <source>
        <dbReference type="EMBL" id="KAK0723989.1"/>
    </source>
</evidence>
<dbReference type="AlphaFoldDB" id="A0AA40AXU9"/>
<feature type="compositionally biased region" description="Low complexity" evidence="1">
    <location>
        <begin position="1"/>
        <end position="16"/>
    </location>
</feature>
<evidence type="ECO:0000256" key="1">
    <source>
        <dbReference type="SAM" id="MobiDB-lite"/>
    </source>
</evidence>
<protein>
    <submittedName>
        <fullName evidence="2">Uncharacterized protein</fullName>
    </submittedName>
</protein>